<accession>A0A178ZX16</accession>
<evidence type="ECO:0000313" key="2">
    <source>
        <dbReference type="Proteomes" id="UP000078343"/>
    </source>
</evidence>
<reference evidence="1 2" key="1">
    <citation type="submission" date="2016-04" db="EMBL/GenBank/DDBJ databases">
        <title>Draft genome of Fonsecaea erecta CBS 125763.</title>
        <authorList>
            <person name="Weiss V.A."/>
            <person name="Vicente V.A."/>
            <person name="Raittz R.T."/>
            <person name="Moreno L.F."/>
            <person name="De Souza E.M."/>
            <person name="Pedrosa F.O."/>
            <person name="Steffens M.B."/>
            <person name="Faoro H."/>
            <person name="Tadra-Sfeir M.Z."/>
            <person name="Najafzadeh M.J."/>
            <person name="Felipe M.S."/>
            <person name="Teixeira M."/>
            <person name="Sun J."/>
            <person name="Xi L."/>
            <person name="Gomes R."/>
            <person name="De Azevedo C.M."/>
            <person name="Salgado C.G."/>
            <person name="Da Silva M.B."/>
            <person name="Nascimento M.F."/>
            <person name="Queiroz-Telles F."/>
            <person name="Attili D.S."/>
            <person name="Gorbushina A."/>
        </authorList>
    </citation>
    <scope>NUCLEOTIDE SEQUENCE [LARGE SCALE GENOMIC DNA]</scope>
    <source>
        <strain evidence="1 2">CBS 125763</strain>
    </source>
</reference>
<organism evidence="1 2">
    <name type="scientific">Fonsecaea erecta</name>
    <dbReference type="NCBI Taxonomy" id="1367422"/>
    <lineage>
        <taxon>Eukaryota</taxon>
        <taxon>Fungi</taxon>
        <taxon>Dikarya</taxon>
        <taxon>Ascomycota</taxon>
        <taxon>Pezizomycotina</taxon>
        <taxon>Eurotiomycetes</taxon>
        <taxon>Chaetothyriomycetidae</taxon>
        <taxon>Chaetothyriales</taxon>
        <taxon>Herpotrichiellaceae</taxon>
        <taxon>Fonsecaea</taxon>
    </lineage>
</organism>
<proteinExistence type="predicted"/>
<dbReference type="EMBL" id="LVYI01000002">
    <property type="protein sequence ID" value="OAP63971.1"/>
    <property type="molecule type" value="Genomic_DNA"/>
</dbReference>
<gene>
    <name evidence="1" type="ORF">AYL99_03198</name>
</gene>
<dbReference type="RefSeq" id="XP_018697338.1">
    <property type="nucleotide sequence ID" value="XM_018834714.1"/>
</dbReference>
<sequence>MRTYETCTLWGLGLLLSSKLVVTALPTFDYMWTHVRSEHFYSSSSSGVHASDKEDCFWPGFIRAGVEFDEEGEPAAKPPAAVYPHDTTLAATATDDDTATSCTPSTQTALTAAADLRFQRRDEDAGVIPTAVRSQETASAPANPTPYPCNGAVQPCDPGYRVLLFNGMCICYYLGSRGDAR</sequence>
<keyword evidence="2" id="KW-1185">Reference proteome</keyword>
<dbReference type="OrthoDB" id="4147946at2759"/>
<protein>
    <submittedName>
        <fullName evidence="1">Uncharacterized protein</fullName>
    </submittedName>
</protein>
<dbReference type="AlphaFoldDB" id="A0A178ZX16"/>
<dbReference type="GeneID" id="30007368"/>
<name>A0A178ZX16_9EURO</name>
<dbReference type="Proteomes" id="UP000078343">
    <property type="component" value="Unassembled WGS sequence"/>
</dbReference>
<comment type="caution">
    <text evidence="1">The sequence shown here is derived from an EMBL/GenBank/DDBJ whole genome shotgun (WGS) entry which is preliminary data.</text>
</comment>
<evidence type="ECO:0000313" key="1">
    <source>
        <dbReference type="EMBL" id="OAP63971.1"/>
    </source>
</evidence>